<evidence type="ECO:0000256" key="1">
    <source>
        <dbReference type="SAM" id="MobiDB-lite"/>
    </source>
</evidence>
<feature type="compositionally biased region" description="Polar residues" evidence="1">
    <location>
        <begin position="1"/>
        <end position="12"/>
    </location>
</feature>
<sequence>MRESCLQATQQPGKKMGSASFPCEQIPPTWISIWDMEHRRITTSSTPRQKQQRAVGGKQDGSAACTIQHHQEDI</sequence>
<proteinExistence type="predicted"/>
<keyword evidence="3" id="KW-1185">Reference proteome</keyword>
<organism evidence="2 3">
    <name type="scientific">Herbaspirillum hiltneri N3</name>
    <dbReference type="NCBI Taxonomy" id="1262470"/>
    <lineage>
        <taxon>Bacteria</taxon>
        <taxon>Pseudomonadati</taxon>
        <taxon>Pseudomonadota</taxon>
        <taxon>Betaproteobacteria</taxon>
        <taxon>Burkholderiales</taxon>
        <taxon>Oxalobacteraceae</taxon>
        <taxon>Herbaspirillum</taxon>
    </lineage>
</organism>
<gene>
    <name evidence="2" type="ORF">F506_10650</name>
</gene>
<name>A0ABM5V0F4_9BURK</name>
<dbReference type="Proteomes" id="UP000063429">
    <property type="component" value="Chromosome"/>
</dbReference>
<evidence type="ECO:0000313" key="2">
    <source>
        <dbReference type="EMBL" id="AKZ63067.1"/>
    </source>
</evidence>
<evidence type="ECO:0000313" key="3">
    <source>
        <dbReference type="Proteomes" id="UP000063429"/>
    </source>
</evidence>
<protein>
    <submittedName>
        <fullName evidence="2">Uncharacterized protein</fullName>
    </submittedName>
</protein>
<accession>A0ABM5V0F4</accession>
<feature type="region of interest" description="Disordered" evidence="1">
    <location>
        <begin position="41"/>
        <end position="74"/>
    </location>
</feature>
<reference evidence="3" key="1">
    <citation type="journal article" date="2015" name="Genome Announc.">
        <title>Complete Genome Sequence of Herbaspirillum hiltneri N3 (DSM 17495), Isolated from Surface-Sterilized Wheat Roots.</title>
        <authorList>
            <person name="Guizelini D."/>
            <person name="Saizaki P.M."/>
            <person name="Coimbra N.A."/>
            <person name="Weiss V.A."/>
            <person name="Faoro H."/>
            <person name="Sfeir M.Z."/>
            <person name="Baura V.A."/>
            <person name="Monteiro R.A."/>
            <person name="Chubatsu L.S."/>
            <person name="Souza E.M."/>
            <person name="Cruz L.M."/>
            <person name="Pedrosa F.O."/>
            <person name="Raittz R.T."/>
            <person name="Marchaukoski J.N."/>
            <person name="Steffens M.B."/>
        </authorList>
    </citation>
    <scope>NUCLEOTIDE SEQUENCE [LARGE SCALE GENOMIC DNA]</scope>
    <source>
        <strain evidence="3">N3</strain>
    </source>
</reference>
<dbReference type="EMBL" id="CP011409">
    <property type="protein sequence ID" value="AKZ63067.1"/>
    <property type="molecule type" value="Genomic_DNA"/>
</dbReference>
<feature type="region of interest" description="Disordered" evidence="1">
    <location>
        <begin position="1"/>
        <end position="22"/>
    </location>
</feature>